<keyword evidence="4" id="KW-1185">Reference proteome</keyword>
<dbReference type="InterPro" id="IPR006076">
    <property type="entry name" value="FAD-dep_OxRdtase"/>
</dbReference>
<dbReference type="Gene3D" id="3.30.9.10">
    <property type="entry name" value="D-Amino Acid Oxidase, subunit A, domain 2"/>
    <property type="match status" value="1"/>
</dbReference>
<evidence type="ECO:0000313" key="3">
    <source>
        <dbReference type="EMBL" id="MBB3981287.1"/>
    </source>
</evidence>
<organism evidence="3 4">
    <name type="scientific">Sphingobium fontiphilum</name>
    <dbReference type="NCBI Taxonomy" id="944425"/>
    <lineage>
        <taxon>Bacteria</taxon>
        <taxon>Pseudomonadati</taxon>
        <taxon>Pseudomonadota</taxon>
        <taxon>Alphaproteobacteria</taxon>
        <taxon>Sphingomonadales</taxon>
        <taxon>Sphingomonadaceae</taxon>
        <taxon>Sphingobium</taxon>
    </lineage>
</organism>
<dbReference type="EC" id="1.4.99.6" evidence="3"/>
<comment type="caution">
    <text evidence="3">The sequence shown here is derived from an EMBL/GenBank/DDBJ whole genome shotgun (WGS) entry which is preliminary data.</text>
</comment>
<accession>A0A7W6GN98</accession>
<feature type="domain" description="FAD dependent oxidoreductase" evidence="2">
    <location>
        <begin position="5"/>
        <end position="343"/>
    </location>
</feature>
<gene>
    <name evidence="3" type="ORF">GGR44_000934</name>
</gene>
<dbReference type="InterPro" id="IPR036188">
    <property type="entry name" value="FAD/NAD-bd_sf"/>
</dbReference>
<dbReference type="Gene3D" id="3.50.50.60">
    <property type="entry name" value="FAD/NAD(P)-binding domain"/>
    <property type="match status" value="1"/>
</dbReference>
<dbReference type="PANTHER" id="PTHR13847:SF287">
    <property type="entry name" value="FAD-DEPENDENT OXIDOREDUCTASE DOMAIN-CONTAINING PROTEIN 1"/>
    <property type="match status" value="1"/>
</dbReference>
<sequence>MTRADIIIVGGGMAGASLGAALAERAKVVILEMEDRAGYHATGRSAAFWEESYGGPLVQPLTTASGPLLAHPAPDFAEASFLSPRGTLHIGRVGDADQRDAMIATFGDRVELTPVDPAALVPGLRPEWTIGLLERSCQDIDVAALHHAYLRQFRRRGGEVRLATALRSARRVAGGWEVESDAGAISAAMIVNAAGAWADRVAAACGVAPVGIMPLRRTMVQLRVPGLPSPDLPLVMDMRGQFYFKPEGAGRLWLTPHDEDYCEPGDVAAEEMAVAVAMDRFAGAVDWTVAALEHRWAGLRSFAPDRAPVYGFEPDEPGFFWFAGQGGFGIQTAPAAAMLAASLIDGRAVSETIASIDATPYSPARFR</sequence>
<dbReference type="GO" id="GO:0016491">
    <property type="term" value="F:oxidoreductase activity"/>
    <property type="evidence" value="ECO:0007669"/>
    <property type="project" value="UniProtKB-KW"/>
</dbReference>
<dbReference type="RefSeq" id="WP_183954310.1">
    <property type="nucleotide sequence ID" value="NZ_JACIEB010000002.1"/>
</dbReference>
<evidence type="ECO:0000259" key="2">
    <source>
        <dbReference type="Pfam" id="PF01266"/>
    </source>
</evidence>
<dbReference type="Proteomes" id="UP000552757">
    <property type="component" value="Unassembled WGS sequence"/>
</dbReference>
<proteinExistence type="predicted"/>
<protein>
    <submittedName>
        <fullName evidence="3">D-arginine dehydrogenase</fullName>
        <ecNumber evidence="3">1.4.99.6</ecNumber>
    </submittedName>
</protein>
<dbReference type="Pfam" id="PF01266">
    <property type="entry name" value="DAO"/>
    <property type="match status" value="1"/>
</dbReference>
<name>A0A7W6GN98_9SPHN</name>
<evidence type="ECO:0000256" key="1">
    <source>
        <dbReference type="ARBA" id="ARBA00023002"/>
    </source>
</evidence>
<keyword evidence="1 3" id="KW-0560">Oxidoreductase</keyword>
<dbReference type="EMBL" id="JACIEB010000002">
    <property type="protein sequence ID" value="MBB3981287.1"/>
    <property type="molecule type" value="Genomic_DNA"/>
</dbReference>
<reference evidence="3 4" key="1">
    <citation type="submission" date="2020-08" db="EMBL/GenBank/DDBJ databases">
        <title>Genomic Encyclopedia of Type Strains, Phase IV (KMG-IV): sequencing the most valuable type-strain genomes for metagenomic binning, comparative biology and taxonomic classification.</title>
        <authorList>
            <person name="Goeker M."/>
        </authorList>
    </citation>
    <scope>NUCLEOTIDE SEQUENCE [LARGE SCALE GENOMIC DNA]</scope>
    <source>
        <strain evidence="3 4">DSM 29348</strain>
    </source>
</reference>
<dbReference type="GO" id="GO:0005737">
    <property type="term" value="C:cytoplasm"/>
    <property type="evidence" value="ECO:0007669"/>
    <property type="project" value="TreeGrafter"/>
</dbReference>
<dbReference type="PANTHER" id="PTHR13847">
    <property type="entry name" value="SARCOSINE DEHYDROGENASE-RELATED"/>
    <property type="match status" value="1"/>
</dbReference>
<dbReference type="AlphaFoldDB" id="A0A7W6GN98"/>
<evidence type="ECO:0000313" key="4">
    <source>
        <dbReference type="Proteomes" id="UP000552757"/>
    </source>
</evidence>
<dbReference type="SUPFAM" id="SSF51905">
    <property type="entry name" value="FAD/NAD(P)-binding domain"/>
    <property type="match status" value="1"/>
</dbReference>